<name>A0ABR6N969_9SPHN</name>
<dbReference type="Proteomes" id="UP000560131">
    <property type="component" value="Unassembled WGS sequence"/>
</dbReference>
<proteinExistence type="predicted"/>
<accession>A0ABR6N969</accession>
<keyword evidence="2" id="KW-1185">Reference proteome</keyword>
<evidence type="ECO:0000313" key="1">
    <source>
        <dbReference type="EMBL" id="MBB5727089.1"/>
    </source>
</evidence>
<reference evidence="1 2" key="1">
    <citation type="submission" date="2020-08" db="EMBL/GenBank/DDBJ databases">
        <title>Genomic Encyclopedia of Type Strains, Phase IV (KMG-IV): sequencing the most valuable type-strain genomes for metagenomic binning, comparative biology and taxonomic classification.</title>
        <authorList>
            <person name="Goeker M."/>
        </authorList>
    </citation>
    <scope>NUCLEOTIDE SEQUENCE [LARGE SCALE GENOMIC DNA]</scope>
    <source>
        <strain evidence="1 2">DSM 101535</strain>
    </source>
</reference>
<dbReference type="RefSeq" id="WP_184039767.1">
    <property type="nucleotide sequence ID" value="NZ_BAABAR010000018.1"/>
</dbReference>
<gene>
    <name evidence="1" type="ORF">FHS97_003043</name>
</gene>
<dbReference type="EMBL" id="JACIJN010000011">
    <property type="protein sequence ID" value="MBB5727089.1"/>
    <property type="molecule type" value="Genomic_DNA"/>
</dbReference>
<organism evidence="1 2">
    <name type="scientific">Sphingomonas endophytica</name>
    <dbReference type="NCBI Taxonomy" id="869719"/>
    <lineage>
        <taxon>Bacteria</taxon>
        <taxon>Pseudomonadati</taxon>
        <taxon>Pseudomonadota</taxon>
        <taxon>Alphaproteobacteria</taxon>
        <taxon>Sphingomonadales</taxon>
        <taxon>Sphingomonadaceae</taxon>
        <taxon>Sphingomonas</taxon>
    </lineage>
</organism>
<evidence type="ECO:0000313" key="2">
    <source>
        <dbReference type="Proteomes" id="UP000560131"/>
    </source>
</evidence>
<sequence length="47" mass="4875">MVDLYFLTARFAGPLGGRVLPCPGAPAEQPAALLDAFAVLDEVTKDG</sequence>
<protein>
    <submittedName>
        <fullName evidence="1">Uncharacterized protein</fullName>
    </submittedName>
</protein>
<comment type="caution">
    <text evidence="1">The sequence shown here is derived from an EMBL/GenBank/DDBJ whole genome shotgun (WGS) entry which is preliminary data.</text>
</comment>